<dbReference type="EMBL" id="MKIN01000027">
    <property type="protein sequence ID" value="OLP47601.1"/>
    <property type="molecule type" value="Genomic_DNA"/>
</dbReference>
<dbReference type="InterPro" id="IPR018392">
    <property type="entry name" value="LysM"/>
</dbReference>
<dbReference type="Proteomes" id="UP000185598">
    <property type="component" value="Unassembled WGS sequence"/>
</dbReference>
<dbReference type="PROSITE" id="PS51782">
    <property type="entry name" value="LYSM"/>
    <property type="match status" value="1"/>
</dbReference>
<dbReference type="SMART" id="SM00257">
    <property type="entry name" value="LysM"/>
    <property type="match status" value="2"/>
</dbReference>
<dbReference type="Gene3D" id="3.10.350.10">
    <property type="entry name" value="LysM domain"/>
    <property type="match status" value="2"/>
</dbReference>
<keyword evidence="3" id="KW-1185">Reference proteome</keyword>
<evidence type="ECO:0000313" key="2">
    <source>
        <dbReference type="EMBL" id="OLP47601.1"/>
    </source>
</evidence>
<dbReference type="InterPro" id="IPR036779">
    <property type="entry name" value="LysM_dom_sf"/>
</dbReference>
<sequence length="342" mass="35575">MCSQGHFMDTTFFYTILSGDTFAGIATQINGCKGVTAADIKAANPRPGVALAGSIIAIPAKTVGASPLNYTVQPGDTFDDIATHVNASAGVTASQISAANKRDSINGLETGELIAIPRHTQKLDTTSSTTPAENIGYWDKTWHRVAAPANATMGLAFSGYSDPSKALAQSATVIANLAGVKYITLGGGNQDGSFSVPILDSINSAIRHGAFSHCQGIAYDVEEGSSGLSAAFRNSFSIAKAASLSVLVTVSHSTPFGVADAKTLMASFFSDANIDFLSPQLYTSGSETSNDWATSGGVTWDAYKDAKAAIVPSITHANLYDNAQATFAHHQVKTAGYIVWDC</sequence>
<comment type="caution">
    <text evidence="2">The sequence shown here is derived from an EMBL/GenBank/DDBJ whole genome shotgun (WGS) entry which is preliminary data.</text>
</comment>
<reference evidence="2 3" key="1">
    <citation type="submission" date="2016-09" db="EMBL/GenBank/DDBJ databases">
        <title>Rhizobium oryziradicis sp. nov., isolated from the root of rice.</title>
        <authorList>
            <person name="Zhao J."/>
            <person name="Zhang X."/>
        </authorList>
    </citation>
    <scope>NUCLEOTIDE SEQUENCE [LARGE SCALE GENOMIC DNA]</scope>
    <source>
        <strain evidence="2 3">14971</strain>
    </source>
</reference>
<name>A0A1Q8ZZ87_9HYPH</name>
<protein>
    <recommendedName>
        <fullName evidence="1">LysM domain-containing protein</fullName>
    </recommendedName>
</protein>
<dbReference type="AlphaFoldDB" id="A0A1Q8ZZ87"/>
<evidence type="ECO:0000313" key="3">
    <source>
        <dbReference type="Proteomes" id="UP000185598"/>
    </source>
</evidence>
<dbReference type="SUPFAM" id="SSF54106">
    <property type="entry name" value="LysM domain"/>
    <property type="match status" value="1"/>
</dbReference>
<proteinExistence type="predicted"/>
<dbReference type="OrthoDB" id="9795421at2"/>
<dbReference type="CDD" id="cd00118">
    <property type="entry name" value="LysM"/>
    <property type="match status" value="2"/>
</dbReference>
<gene>
    <name evidence="2" type="ORF">BJF91_04165</name>
</gene>
<dbReference type="Pfam" id="PF01476">
    <property type="entry name" value="LysM"/>
    <property type="match status" value="2"/>
</dbReference>
<accession>A0A1Q8ZZ87</accession>
<feature type="domain" description="LysM" evidence="1">
    <location>
        <begin position="68"/>
        <end position="116"/>
    </location>
</feature>
<evidence type="ECO:0000259" key="1">
    <source>
        <dbReference type="PROSITE" id="PS51782"/>
    </source>
</evidence>
<dbReference type="STRING" id="887144.BJF91_04165"/>
<organism evidence="2 3">
    <name type="scientific">Allorhizobium taibaishanense</name>
    <dbReference type="NCBI Taxonomy" id="887144"/>
    <lineage>
        <taxon>Bacteria</taxon>
        <taxon>Pseudomonadati</taxon>
        <taxon>Pseudomonadota</taxon>
        <taxon>Alphaproteobacteria</taxon>
        <taxon>Hyphomicrobiales</taxon>
        <taxon>Rhizobiaceae</taxon>
        <taxon>Rhizobium/Agrobacterium group</taxon>
        <taxon>Allorhizobium</taxon>
    </lineage>
</organism>